<dbReference type="InParanoid" id="A0A453YZN8"/>
<feature type="compositionally biased region" description="Gly residues" evidence="3">
    <location>
        <begin position="397"/>
        <end position="414"/>
    </location>
</feature>
<accession>A0A453YZN8</accession>
<dbReference type="InterPro" id="IPR050302">
    <property type="entry name" value="Rab_GAP_TBC_domain"/>
</dbReference>
<feature type="region of interest" description="Disordered" evidence="3">
    <location>
        <begin position="1227"/>
        <end position="1268"/>
    </location>
</feature>
<organism evidence="4 5">
    <name type="scientific">Anopheles gambiae</name>
    <name type="common">African malaria mosquito</name>
    <dbReference type="NCBI Taxonomy" id="7165"/>
    <lineage>
        <taxon>Eukaryota</taxon>
        <taxon>Metazoa</taxon>
        <taxon>Ecdysozoa</taxon>
        <taxon>Arthropoda</taxon>
        <taxon>Hexapoda</taxon>
        <taxon>Insecta</taxon>
        <taxon>Pterygota</taxon>
        <taxon>Neoptera</taxon>
        <taxon>Endopterygota</taxon>
        <taxon>Diptera</taxon>
        <taxon>Nematocera</taxon>
        <taxon>Culicoidea</taxon>
        <taxon>Culicidae</taxon>
        <taxon>Anophelinae</taxon>
        <taxon>Anopheles</taxon>
    </lineage>
</organism>
<feature type="compositionally biased region" description="Low complexity" evidence="3">
    <location>
        <begin position="97"/>
        <end position="107"/>
    </location>
</feature>
<evidence type="ECO:0000256" key="1">
    <source>
        <dbReference type="ARBA" id="ARBA00022468"/>
    </source>
</evidence>
<proteinExistence type="predicted"/>
<dbReference type="FunFam" id="1.10.472.80:FF:000047">
    <property type="entry name" value="Uncharacterized protein, isoform B"/>
    <property type="match status" value="1"/>
</dbReference>
<feature type="region of interest" description="Disordered" evidence="3">
    <location>
        <begin position="396"/>
        <end position="421"/>
    </location>
</feature>
<dbReference type="FunFam" id="2.30.29.30:FF:000366">
    <property type="entry name" value="Uncharacterized protein, isoform B"/>
    <property type="match status" value="1"/>
</dbReference>
<feature type="region of interest" description="Disordered" evidence="3">
    <location>
        <begin position="1367"/>
        <end position="1390"/>
    </location>
</feature>
<dbReference type="VEuPathDB" id="VectorBase:AGAP029450"/>
<name>A0A453YZN8_ANOGA</name>
<feature type="region of interest" description="Disordered" evidence="3">
    <location>
        <begin position="1"/>
        <end position="204"/>
    </location>
</feature>
<reference evidence="4" key="3">
    <citation type="submission" date="2020-05" db="UniProtKB">
        <authorList>
            <consortium name="EnsemblMetazoa"/>
        </authorList>
    </citation>
    <scope>IDENTIFICATION</scope>
    <source>
        <strain evidence="4">PEST</strain>
    </source>
</reference>
<feature type="compositionally biased region" description="Polar residues" evidence="3">
    <location>
        <begin position="1235"/>
        <end position="1250"/>
    </location>
</feature>
<feature type="compositionally biased region" description="Basic and acidic residues" evidence="3">
    <location>
        <begin position="51"/>
        <end position="61"/>
    </location>
</feature>
<feature type="compositionally biased region" description="Acidic residues" evidence="3">
    <location>
        <begin position="814"/>
        <end position="829"/>
    </location>
</feature>
<dbReference type="InterPro" id="IPR006020">
    <property type="entry name" value="PTB/PI_dom"/>
</dbReference>
<reference evidence="4 5" key="2">
    <citation type="journal article" date="2004" name="Trends Parasitol.">
        <title>The Anopheles gambiae genome: an update.</title>
        <authorList>
            <person name="Mongin E."/>
            <person name="Louis C."/>
            <person name="Holt R.A."/>
            <person name="Birney E."/>
            <person name="Collins F.H."/>
        </authorList>
    </citation>
    <scope>NUCLEOTIDE SEQUENCE [LARGE SCALE GENOMIC DNA]</scope>
    <source>
        <strain evidence="4 5">PEST</strain>
    </source>
</reference>
<dbReference type="FunCoup" id="A0A453YZN8">
    <property type="interactions" value="1951"/>
</dbReference>
<feature type="compositionally biased region" description="Polar residues" evidence="3">
    <location>
        <begin position="236"/>
        <end position="247"/>
    </location>
</feature>
<dbReference type="InterPro" id="IPR000195">
    <property type="entry name" value="Rab-GAP-TBC_dom"/>
</dbReference>
<dbReference type="PANTHER" id="PTHR47219:SF9">
    <property type="entry name" value="GTPASE ACTIVATING PROTEIN AND CENTROSOME-ASSOCIATED, ISOFORM B"/>
    <property type="match status" value="1"/>
</dbReference>
<feature type="region of interest" description="Disordered" evidence="3">
    <location>
        <begin position="642"/>
        <end position="669"/>
    </location>
</feature>
<dbReference type="SUPFAM" id="SSF47923">
    <property type="entry name" value="Ypt/Rab-GAP domain of gyp1p"/>
    <property type="match status" value="2"/>
</dbReference>
<dbReference type="SMART" id="SM00462">
    <property type="entry name" value="PTB"/>
    <property type="match status" value="1"/>
</dbReference>
<evidence type="ECO:0000313" key="4">
    <source>
        <dbReference type="EnsemblMetazoa" id="AGAP029450-PA"/>
    </source>
</evidence>
<evidence type="ECO:0000256" key="3">
    <source>
        <dbReference type="SAM" id="MobiDB-lite"/>
    </source>
</evidence>
<feature type="region of interest" description="Disordered" evidence="3">
    <location>
        <begin position="811"/>
        <end position="836"/>
    </location>
</feature>
<dbReference type="SMART" id="SM00164">
    <property type="entry name" value="TBC"/>
    <property type="match status" value="1"/>
</dbReference>
<dbReference type="GO" id="GO:0031267">
    <property type="term" value="F:small GTPase binding"/>
    <property type="evidence" value="ECO:0000318"/>
    <property type="project" value="GO_Central"/>
</dbReference>
<dbReference type="CDD" id="cd01211">
    <property type="entry name" value="PTB_Rab6GAP"/>
    <property type="match status" value="1"/>
</dbReference>
<feature type="compositionally biased region" description="Basic residues" evidence="3">
    <location>
        <begin position="1"/>
        <end position="10"/>
    </location>
</feature>
<evidence type="ECO:0000256" key="2">
    <source>
        <dbReference type="SAM" id="Coils"/>
    </source>
</evidence>
<dbReference type="InterPro" id="IPR011993">
    <property type="entry name" value="PH-like_dom_sf"/>
</dbReference>
<protein>
    <recommendedName>
        <fullName evidence="6">Rab GTPase-activating protein 1</fullName>
    </recommendedName>
</protein>
<dbReference type="PROSITE" id="PS50086">
    <property type="entry name" value="TBC_RABGAP"/>
    <property type="match status" value="1"/>
</dbReference>
<dbReference type="GO" id="GO:0005096">
    <property type="term" value="F:GTPase activator activity"/>
    <property type="evidence" value="ECO:0000318"/>
    <property type="project" value="GO_Central"/>
</dbReference>
<feature type="coiled-coil region" evidence="2">
    <location>
        <begin position="1284"/>
        <end position="1311"/>
    </location>
</feature>
<reference evidence="4 5" key="1">
    <citation type="journal article" date="2002" name="Science">
        <title>The genome sequence of the malaria mosquito Anopheles gambiae.</title>
        <authorList>
            <person name="Holt R.A."/>
            <person name="Subramanian G.M."/>
            <person name="Halpern A."/>
            <person name="Sutton G.G."/>
            <person name="Charlab R."/>
            <person name="Nusskern D.R."/>
            <person name="Wincker P."/>
            <person name="Clark A.G."/>
            <person name="Ribeiro J.M."/>
            <person name="Wides R."/>
            <person name="Salzberg S.L."/>
            <person name="Loftus B."/>
            <person name="Yandell M."/>
            <person name="Majoros W.H."/>
            <person name="Rusch D.B."/>
            <person name="Lai Z."/>
            <person name="Kraft C.L."/>
            <person name="Abril J.F."/>
            <person name="Anthouard V."/>
            <person name="Arensburger P."/>
            <person name="Atkinson P.W."/>
            <person name="Baden H."/>
            <person name="de Berardinis V."/>
            <person name="Baldwin D."/>
            <person name="Benes V."/>
            <person name="Biedler J."/>
            <person name="Blass C."/>
            <person name="Bolanos R."/>
            <person name="Boscus D."/>
            <person name="Barnstead M."/>
            <person name="Cai S."/>
            <person name="Center A."/>
            <person name="Chaturverdi K."/>
            <person name="Christophides G.K."/>
            <person name="Chrystal M.A."/>
            <person name="Clamp M."/>
            <person name="Cravchik A."/>
            <person name="Curwen V."/>
            <person name="Dana A."/>
            <person name="Delcher A."/>
            <person name="Dew I."/>
            <person name="Evans C.A."/>
            <person name="Flanigan M."/>
            <person name="Grundschober-Freimoser A."/>
            <person name="Friedli L."/>
            <person name="Gu Z."/>
            <person name="Guan P."/>
            <person name="Guigo R."/>
            <person name="Hillenmeyer M.E."/>
            <person name="Hladun S.L."/>
            <person name="Hogan J.R."/>
            <person name="Hong Y.S."/>
            <person name="Hoover J."/>
            <person name="Jaillon O."/>
            <person name="Ke Z."/>
            <person name="Kodira C."/>
            <person name="Kokoza E."/>
            <person name="Koutsos A."/>
            <person name="Letunic I."/>
            <person name="Levitsky A."/>
            <person name="Liang Y."/>
            <person name="Lin J.J."/>
            <person name="Lobo N.F."/>
            <person name="Lopez J.R."/>
            <person name="Malek J.A."/>
            <person name="McIntosh T.C."/>
            <person name="Meister S."/>
            <person name="Miller J."/>
            <person name="Mobarry C."/>
            <person name="Mongin E."/>
            <person name="Murphy S.D."/>
            <person name="O'Brochta D.A."/>
            <person name="Pfannkoch C."/>
            <person name="Qi R."/>
            <person name="Regier M.A."/>
            <person name="Remington K."/>
            <person name="Shao H."/>
            <person name="Sharakhova M.V."/>
            <person name="Sitter C.D."/>
            <person name="Shetty J."/>
            <person name="Smith T.J."/>
            <person name="Strong R."/>
            <person name="Sun J."/>
            <person name="Thomasova D."/>
            <person name="Ton L.Q."/>
            <person name="Topalis P."/>
            <person name="Tu Z."/>
            <person name="Unger M.F."/>
            <person name="Walenz B."/>
            <person name="Wang A."/>
            <person name="Wang J."/>
            <person name="Wang M."/>
            <person name="Wang X."/>
            <person name="Woodford K.J."/>
            <person name="Wortman J.R."/>
            <person name="Wu M."/>
            <person name="Yao A."/>
            <person name="Zdobnov E.M."/>
            <person name="Zhang H."/>
            <person name="Zhao Q."/>
            <person name="Zhao S."/>
            <person name="Zhu S.C."/>
            <person name="Zhimulev I."/>
            <person name="Coluzzi M."/>
            <person name="della Torre A."/>
            <person name="Roth C.W."/>
            <person name="Louis C."/>
            <person name="Kalush F."/>
            <person name="Mural R.J."/>
            <person name="Myers E.W."/>
            <person name="Adams M.D."/>
            <person name="Smith H.O."/>
            <person name="Broder S."/>
            <person name="Gardner M.J."/>
            <person name="Fraser C.M."/>
            <person name="Birney E."/>
            <person name="Bork P."/>
            <person name="Brey P.T."/>
            <person name="Venter J.C."/>
            <person name="Weissenbach J."/>
            <person name="Kafatos F.C."/>
            <person name="Collins F.H."/>
            <person name="Hoffman S.L."/>
        </authorList>
    </citation>
    <scope>NUCLEOTIDE SEQUENCE [LARGE SCALE GENOMIC DNA]</scope>
    <source>
        <strain evidence="4 5">PEST</strain>
    </source>
</reference>
<dbReference type="PANTHER" id="PTHR47219">
    <property type="entry name" value="RAB GTPASE-ACTIVATING PROTEIN 1-LIKE"/>
    <property type="match status" value="1"/>
</dbReference>
<keyword evidence="2" id="KW-0175">Coiled coil</keyword>
<dbReference type="FunFam" id="1.10.8.270:FF:000001">
    <property type="entry name" value="TBC1 domain family member 1"/>
    <property type="match status" value="1"/>
</dbReference>
<dbReference type="Gene3D" id="1.10.10.750">
    <property type="entry name" value="Ypt/Rab-GAP domain of gyp1p, domain 1"/>
    <property type="match status" value="1"/>
</dbReference>
<dbReference type="EMBL" id="AAAB01008807">
    <property type="status" value="NOT_ANNOTATED_CDS"/>
    <property type="molecule type" value="Genomic_DNA"/>
</dbReference>
<feature type="region of interest" description="Disordered" evidence="3">
    <location>
        <begin position="230"/>
        <end position="306"/>
    </location>
</feature>
<dbReference type="EnsemblMetazoa" id="AGAP029450-RA">
    <property type="protein sequence ID" value="AGAP029450-PA"/>
    <property type="gene ID" value="AGAP029450"/>
</dbReference>
<dbReference type="InterPro" id="IPR035969">
    <property type="entry name" value="Rab-GAP_TBC_sf"/>
</dbReference>
<dbReference type="Gene3D" id="1.10.472.80">
    <property type="entry name" value="Ypt/Rab-GAP domain of gyp1p, domain 3"/>
    <property type="match status" value="1"/>
</dbReference>
<feature type="compositionally biased region" description="Basic and acidic residues" evidence="3">
    <location>
        <begin position="172"/>
        <end position="199"/>
    </location>
</feature>
<dbReference type="SUPFAM" id="SSF50729">
    <property type="entry name" value="PH domain-like"/>
    <property type="match status" value="1"/>
</dbReference>
<feature type="compositionally biased region" description="Polar residues" evidence="3">
    <location>
        <begin position="260"/>
        <end position="277"/>
    </location>
</feature>
<dbReference type="Gene3D" id="1.10.8.270">
    <property type="entry name" value="putative rabgap domain of human tbc1 domain family member 14 like domains"/>
    <property type="match status" value="1"/>
</dbReference>
<dbReference type="Proteomes" id="UP000007062">
    <property type="component" value="Chromosome 2L"/>
</dbReference>
<evidence type="ECO:0000313" key="5">
    <source>
        <dbReference type="Proteomes" id="UP000007062"/>
    </source>
</evidence>
<feature type="compositionally biased region" description="Low complexity" evidence="3">
    <location>
        <begin position="648"/>
        <end position="669"/>
    </location>
</feature>
<dbReference type="Pfam" id="PF00566">
    <property type="entry name" value="RabGAP-TBC"/>
    <property type="match status" value="1"/>
</dbReference>
<feature type="compositionally biased region" description="Low complexity" evidence="3">
    <location>
        <begin position="1258"/>
        <end position="1268"/>
    </location>
</feature>
<sequence length="1442" mass="155941">MEKRSGRGHHTTTTTTTTKKERNSSAAAISKEGGVTSAAGVDSRSSSSSSKLEKNVVHHPDSTSGDHSPVQQPTTPVAASSGGGADTPGPKSEDSLSIKSSDSVTTSGEYEIVPEAPSPAEELADGSGGALAGHRLGRDPIRSTEANGCGRSDGGGDIGADLAECIADDGEQEKRGAGEGGCKEEAAGEGVSKRPEGKKLTAISPILNIEGSGNMMDLEKNMNEVIHELEEERTLSGASDPSASNKATPVAVRSPEKHGSTAQDGGTSASKKPQVPTSLRLGLQSLGANFSGGGGGSTDTTPNALLSPDGLIGRGVGQSVFYDCLDSSPLTEKKDDMKPVAGGGGGGAAAAGETDEELSDIDQDCTIFSGVTYLGASRINAPKSEREILQKVTEMNAGGGGGGGGAGAGVGPEPGSGSDSPLGLKVSVSIPTCSEGLVVLYDCESNAVVATYEVLRILFFARGPVGSPDQACFAFTWSHGESQETAVHQCHVFRCNIPEAVTQVSTCFSKAFQRVLPPSIPASMTTSLAESGVNVMLSSVTSDTAGNPIQSAMYEFAVSLEIKEKERNSSYVTVPRDVKSSFRLRCRTDKEVCITVRQVPSDRFPSLLIERCFGVLLSPGRIVRQADMQLLDMVSMGYVKPQEGNTPASSGTGNNAASSSSNCGGANTASGASGAASGANFSQFPYQIKAEWKANAFEPLNMETPKKALTVAVDLVIKGIQEPVRFVIETCVAILSQSELRIVPNMFSNKRPLLLHFYLTLRENGEGTWEVDSIDHSDEIVEPQAPSATSSLSLNFNFKNWTFRNSASVQSMQDFDDPSPTDYSSDGDEPLLSGTGEVSKNCSAAQLDEWQGIIVEWYQEGPEKRPKNLPALVRMGIPEPLRATIWQRLACVENRTEMFDSYRVLITKETSCESVIQRDINRTFPAHKFFKENGGTGQENLYKVSKAYAVYDTEVGYCQGLSFIAASLLLHMPEEQAFCVLVALMYNYGLRDMYKMGFESLYLRLYQLNRLMKDQLPDLYEHFAQMGVESHMFASQWFLTLFTARFPLYFVFYILDVFLLDGIPVLFQVALTLLSVCRKDLLELDFEGILKYFRVTLPKKCRSETQAKKLMKLSFECKVKKLKKYELEYLAKKEETERKEQELKQYEQRYGEERTKLQQEIVALNEKIEAMAREDRKNAGIIQDYKRIIQRQEAENGKLHTMLDDLTKTISTCSKCTASIPHSSPLHKSYGKNFHQANTVNNNNEQQTHPLATDQPDGGSSAGSAGKNAAPSAVIGGLGPLDPLVIASQRIRELELELAQTKLAQVEAECKNQDLHHQLNTTVTELQATRSSWQPWLSKTLNSIQEKVATKRDVNAPAPTFQSYATTDASMKGNSNTLPHVRNNNNKTPLAQRHSVAQVNYSGSDRAATDADGNGEPAVLARAKYDSSVNILYKDTRCNSLK</sequence>
<feature type="coiled-coil region" evidence="2">
    <location>
        <begin position="1122"/>
        <end position="1174"/>
    </location>
</feature>
<keyword evidence="1" id="KW-0343">GTPase activation</keyword>
<dbReference type="InterPro" id="IPR022164">
    <property type="entry name" value="Kinesin-like"/>
</dbReference>
<dbReference type="Pfam" id="PF12473">
    <property type="entry name" value="DUF3694"/>
    <property type="match status" value="1"/>
</dbReference>
<evidence type="ECO:0008006" key="6">
    <source>
        <dbReference type="Google" id="ProtNLM"/>
    </source>
</evidence>
<dbReference type="VEuPathDB" id="VectorBase:AGAMI1_004392"/>
<dbReference type="Gene3D" id="2.30.29.30">
    <property type="entry name" value="Pleckstrin-homology domain (PH domain)/Phosphotyrosine-binding domain (PTB)"/>
    <property type="match status" value="1"/>
</dbReference>
<feature type="compositionally biased region" description="Polar residues" evidence="3">
    <location>
        <begin position="62"/>
        <end position="78"/>
    </location>
</feature>
<keyword evidence="5" id="KW-1185">Reference proteome</keyword>
<feature type="region of interest" description="Disordered" evidence="3">
    <location>
        <begin position="331"/>
        <end position="356"/>
    </location>
</feature>
<dbReference type="PROSITE" id="PS01179">
    <property type="entry name" value="PID"/>
    <property type="match status" value="1"/>
</dbReference>